<organism evidence="2 3">
    <name type="scientific">Albibacterium bauzanense</name>
    <dbReference type="NCBI Taxonomy" id="653929"/>
    <lineage>
        <taxon>Bacteria</taxon>
        <taxon>Pseudomonadati</taxon>
        <taxon>Bacteroidota</taxon>
        <taxon>Sphingobacteriia</taxon>
        <taxon>Sphingobacteriales</taxon>
        <taxon>Sphingobacteriaceae</taxon>
        <taxon>Albibacterium</taxon>
    </lineage>
</organism>
<feature type="chain" id="PRO_5020566505" description="Lipoprotein" evidence="1">
    <location>
        <begin position="22"/>
        <end position="202"/>
    </location>
</feature>
<reference evidence="2 3" key="1">
    <citation type="submission" date="2019-03" db="EMBL/GenBank/DDBJ databases">
        <title>Genomic Encyclopedia of Archaeal and Bacterial Type Strains, Phase II (KMG-II): from individual species to whole genera.</title>
        <authorList>
            <person name="Goeker M."/>
        </authorList>
    </citation>
    <scope>NUCLEOTIDE SEQUENCE [LARGE SCALE GENOMIC DNA]</scope>
    <source>
        <strain evidence="2 3">DSM 22554</strain>
    </source>
</reference>
<dbReference type="RefSeq" id="WP_132220945.1">
    <property type="nucleotide sequence ID" value="NZ_SMGO01000001.1"/>
</dbReference>
<dbReference type="EMBL" id="SMGO01000001">
    <property type="protein sequence ID" value="TCK85053.1"/>
    <property type="molecule type" value="Genomic_DNA"/>
</dbReference>
<evidence type="ECO:0000256" key="1">
    <source>
        <dbReference type="SAM" id="SignalP"/>
    </source>
</evidence>
<dbReference type="Proteomes" id="UP000294616">
    <property type="component" value="Unassembled WGS sequence"/>
</dbReference>
<dbReference type="AlphaFoldDB" id="A0A4R1M5M8"/>
<keyword evidence="1" id="KW-0732">Signal</keyword>
<evidence type="ECO:0000313" key="3">
    <source>
        <dbReference type="Proteomes" id="UP000294616"/>
    </source>
</evidence>
<comment type="caution">
    <text evidence="2">The sequence shown here is derived from an EMBL/GenBank/DDBJ whole genome shotgun (WGS) entry which is preliminary data.</text>
</comment>
<evidence type="ECO:0008006" key="4">
    <source>
        <dbReference type="Google" id="ProtNLM"/>
    </source>
</evidence>
<keyword evidence="3" id="KW-1185">Reference proteome</keyword>
<protein>
    <recommendedName>
        <fullName evidence="4">Lipoprotein</fullName>
    </recommendedName>
</protein>
<dbReference type="OrthoDB" id="798035at2"/>
<name>A0A4R1M5M8_9SPHI</name>
<sequence length="202" mass="21905">MIAIKKMMSLCFIALTTTACVKENDDLGMEGSAECLYKVTIDGQTTLPNQFGQDNIVITTSSAEDIFSFRITQAKTDPSEESVMDAVAYNGRFNSKLPEGTYPVGFFGATSFQANESGLFPLYGFEEEGEWGNATITLVENSDQRIRMKVSGTVMKQDEVGGDVKELGLVPVEAEIIIGRKHYVEATVDGVLVGGAVCKCQK</sequence>
<dbReference type="PROSITE" id="PS51257">
    <property type="entry name" value="PROKAR_LIPOPROTEIN"/>
    <property type="match status" value="1"/>
</dbReference>
<gene>
    <name evidence="2" type="ORF">C8N28_0349</name>
</gene>
<accession>A0A4R1M5M8</accession>
<proteinExistence type="predicted"/>
<feature type="signal peptide" evidence="1">
    <location>
        <begin position="1"/>
        <end position="21"/>
    </location>
</feature>
<evidence type="ECO:0000313" key="2">
    <source>
        <dbReference type="EMBL" id="TCK85053.1"/>
    </source>
</evidence>